<dbReference type="AlphaFoldDB" id="A0A9X3TUC4"/>
<accession>A0A9X3TUC4</accession>
<evidence type="ECO:0000259" key="1">
    <source>
        <dbReference type="Pfam" id="PF01464"/>
    </source>
</evidence>
<dbReference type="EMBL" id="JAPYYP010000030">
    <property type="protein sequence ID" value="MDA5110365.1"/>
    <property type="molecule type" value="Genomic_DNA"/>
</dbReference>
<gene>
    <name evidence="2" type="ORF">O3V59_18550</name>
</gene>
<feature type="domain" description="Transglycosylase SLT" evidence="1">
    <location>
        <begin position="36"/>
        <end position="127"/>
    </location>
</feature>
<evidence type="ECO:0000313" key="3">
    <source>
        <dbReference type="Proteomes" id="UP001151071"/>
    </source>
</evidence>
<organism evidence="2 3">
    <name type="scientific">Brevibacillus thermoruber</name>
    <dbReference type="NCBI Taxonomy" id="33942"/>
    <lineage>
        <taxon>Bacteria</taxon>
        <taxon>Bacillati</taxon>
        <taxon>Bacillota</taxon>
        <taxon>Bacilli</taxon>
        <taxon>Bacillales</taxon>
        <taxon>Paenibacillaceae</taxon>
        <taxon>Brevibacillus</taxon>
    </lineage>
</organism>
<dbReference type="Gene3D" id="1.10.530.10">
    <property type="match status" value="1"/>
</dbReference>
<sequence>MGSLQSCGPFDCAKYGSRTLYNITSSAIQKWLPQANAAGKAYGMNPATLLALASVETNGNPTAIDPTGSTYGIVQIGSDHLNAYNCAHGTSYTLNDLIGKGNIVKDTTTAVQVSFNILAQYLKAMTTKTSSFKLSATGWNGAMCGYSGSIAPYGSGCGNWPVPTKASGYGEAAYKLASAYSPWWINPNTGQASSFYFGDLQEAPSGALPVYTTVCFGP</sequence>
<evidence type="ECO:0000313" key="2">
    <source>
        <dbReference type="EMBL" id="MDA5110365.1"/>
    </source>
</evidence>
<dbReference type="Proteomes" id="UP001151071">
    <property type="component" value="Unassembled WGS sequence"/>
</dbReference>
<comment type="caution">
    <text evidence="2">The sequence shown here is derived from an EMBL/GenBank/DDBJ whole genome shotgun (WGS) entry which is preliminary data.</text>
</comment>
<keyword evidence="3" id="KW-1185">Reference proteome</keyword>
<dbReference type="SUPFAM" id="SSF53955">
    <property type="entry name" value="Lysozyme-like"/>
    <property type="match status" value="1"/>
</dbReference>
<dbReference type="InterPro" id="IPR023346">
    <property type="entry name" value="Lysozyme-like_dom_sf"/>
</dbReference>
<dbReference type="InterPro" id="IPR008258">
    <property type="entry name" value="Transglycosylase_SLT_dom_1"/>
</dbReference>
<proteinExistence type="predicted"/>
<dbReference type="Pfam" id="PF01464">
    <property type="entry name" value="SLT"/>
    <property type="match status" value="1"/>
</dbReference>
<reference evidence="2" key="1">
    <citation type="submission" date="2022-12" db="EMBL/GenBank/DDBJ databases">
        <title>Draft genome sequence of the thermophilic strain Brevibacillus thermoruber HT42, isolated from Los Humeros, Puebla, Mexico, with biotechnological potential.</title>
        <authorList>
            <person name="Lara Sanchez J."/>
            <person name="Solis Palacios R."/>
            <person name="Bustos Baena A.S."/>
            <person name="Ruz Baez A.E."/>
            <person name="Espinosa Luna G."/>
            <person name="Oliart Ros R.M."/>
        </authorList>
    </citation>
    <scope>NUCLEOTIDE SEQUENCE</scope>
    <source>
        <strain evidence="2">HT42</strain>
    </source>
</reference>
<dbReference type="RefSeq" id="WP_029097881.1">
    <property type="nucleotide sequence ID" value="NZ_JAPYYP010000030.1"/>
</dbReference>
<protein>
    <submittedName>
        <fullName evidence="2">Transglycosylase SLT domain-containing protein</fullName>
    </submittedName>
</protein>
<name>A0A9X3TUC4_9BACL</name>